<evidence type="ECO:0000313" key="2">
    <source>
        <dbReference type="Proteomes" id="UP000660729"/>
    </source>
</evidence>
<accession>A0A8H6VBU2</accession>
<keyword evidence="2" id="KW-1185">Reference proteome</keyword>
<reference evidence="1" key="1">
    <citation type="submission" date="2020-04" db="EMBL/GenBank/DDBJ databases">
        <title>Draft genome resource of the tomato pathogen Pseudocercospora fuligena.</title>
        <authorList>
            <person name="Zaccaron A."/>
        </authorList>
    </citation>
    <scope>NUCLEOTIDE SEQUENCE</scope>
    <source>
        <strain evidence="1">PF001</strain>
    </source>
</reference>
<evidence type="ECO:0000313" key="1">
    <source>
        <dbReference type="EMBL" id="KAF7184902.1"/>
    </source>
</evidence>
<dbReference type="Proteomes" id="UP000660729">
    <property type="component" value="Unassembled WGS sequence"/>
</dbReference>
<protein>
    <submittedName>
        <fullName evidence="1">Uncharacterized protein</fullName>
    </submittedName>
</protein>
<name>A0A8H6VBU2_9PEZI</name>
<dbReference type="AlphaFoldDB" id="A0A8H6VBU2"/>
<organism evidence="1 2">
    <name type="scientific">Pseudocercospora fuligena</name>
    <dbReference type="NCBI Taxonomy" id="685502"/>
    <lineage>
        <taxon>Eukaryota</taxon>
        <taxon>Fungi</taxon>
        <taxon>Dikarya</taxon>
        <taxon>Ascomycota</taxon>
        <taxon>Pezizomycotina</taxon>
        <taxon>Dothideomycetes</taxon>
        <taxon>Dothideomycetidae</taxon>
        <taxon>Mycosphaerellales</taxon>
        <taxon>Mycosphaerellaceae</taxon>
        <taxon>Pseudocercospora</taxon>
    </lineage>
</organism>
<gene>
    <name evidence="1" type="ORF">HII31_13758</name>
</gene>
<dbReference type="EMBL" id="JABCIY010000348">
    <property type="protein sequence ID" value="KAF7184902.1"/>
    <property type="molecule type" value="Genomic_DNA"/>
</dbReference>
<sequence length="160" mass="18425">MEIGWLKACLKLRSLSTFLDKRQTSGQSEYLAQWSPSLLDQIDIKRRKDGSEFVEIGNHILDVKLSVYKGAFQAWVYWENTWLPRSTALELSSSDEKVFDALILDKPIPLHSTQRLLEDRKFIPKARGDYTCSFLRELSCLRSKVQADGIAIDHQSGPWH</sequence>
<comment type="caution">
    <text evidence="1">The sequence shown here is derived from an EMBL/GenBank/DDBJ whole genome shotgun (WGS) entry which is preliminary data.</text>
</comment>
<proteinExistence type="predicted"/>